<evidence type="ECO:0000313" key="3">
    <source>
        <dbReference type="Proteomes" id="UP000000442"/>
    </source>
</evidence>
<dbReference type="Gene3D" id="3.60.40.10">
    <property type="entry name" value="PPM-type phosphatase domain"/>
    <property type="match status" value="1"/>
</dbReference>
<proteinExistence type="predicted"/>
<evidence type="ECO:0000259" key="1">
    <source>
        <dbReference type="Pfam" id="PF13672"/>
    </source>
</evidence>
<organism evidence="2 3">
    <name type="scientific">Desulforapulum autotrophicum (strain ATCC 43914 / DSM 3382 / VKM B-1955 / HRM2)</name>
    <name type="common">Desulfobacterium autotrophicum</name>
    <dbReference type="NCBI Taxonomy" id="177437"/>
    <lineage>
        <taxon>Bacteria</taxon>
        <taxon>Pseudomonadati</taxon>
        <taxon>Thermodesulfobacteriota</taxon>
        <taxon>Desulfobacteria</taxon>
        <taxon>Desulfobacterales</taxon>
        <taxon>Desulfobacteraceae</taxon>
        <taxon>Desulforapulum</taxon>
    </lineage>
</organism>
<dbReference type="SUPFAM" id="SSF81606">
    <property type="entry name" value="PP2C-like"/>
    <property type="match status" value="1"/>
</dbReference>
<reference evidence="2 3" key="1">
    <citation type="journal article" date="2009" name="Environ. Microbiol.">
        <title>Genome sequence of Desulfobacterium autotrophicum HRM2, a marine sulfate reducer oxidizing organic carbon completely to carbon dioxide.</title>
        <authorList>
            <person name="Strittmatter A.W."/>
            <person name="Liesegang H."/>
            <person name="Rabus R."/>
            <person name="Decker I."/>
            <person name="Amann J."/>
            <person name="Andres S."/>
            <person name="Henne A."/>
            <person name="Fricke W.F."/>
            <person name="Martinez-Arias R."/>
            <person name="Bartels D."/>
            <person name="Goesmann A."/>
            <person name="Krause L."/>
            <person name="Puehler A."/>
            <person name="Klenk H.P."/>
            <person name="Richter M."/>
            <person name="Schuler M."/>
            <person name="Gloeckner F.O."/>
            <person name="Meyerdierks A."/>
            <person name="Gottschalk G."/>
            <person name="Amann R."/>
        </authorList>
    </citation>
    <scope>NUCLEOTIDE SEQUENCE [LARGE SCALE GENOMIC DNA]</scope>
    <source>
        <strain evidence="3">ATCC 43914 / DSM 3382 / HRM2</strain>
    </source>
</reference>
<dbReference type="Pfam" id="PF13672">
    <property type="entry name" value="PP2C_2"/>
    <property type="match status" value="1"/>
</dbReference>
<feature type="domain" description="PPM-type phosphatase" evidence="1">
    <location>
        <begin position="11"/>
        <end position="211"/>
    </location>
</feature>
<dbReference type="STRING" id="177437.HRM2_14750"/>
<dbReference type="HOGENOM" id="CLU_102554_0_0_7"/>
<sequence length="230" mass="25594">MGLRIFSASVRGVGHIIDNIPNQDAVLTRQWEHGWLAVVSDGMGSRKKSDIGSQCVCKAALNVLKDASFDTPDRDLVLMIYQRWLNNLGSINPNDAVATCLIAWGQSAGQTRLFQLGDGALIFHGQEQGQLSCRHGHAFSNETTGLGISRRYSDWITKEVLLGNNGQGVALMTDGISEDLVLPDLFVPYMIKTMGRMSRRRGKKWIRKQLENWPTPGHTDDKTLAVIFWK</sequence>
<name>C0Q9M0_DESAH</name>
<gene>
    <name evidence="2" type="ordered locus">HRM2_14750</name>
</gene>
<dbReference type="EMBL" id="CP001087">
    <property type="protein sequence ID" value="ACN14584.1"/>
    <property type="molecule type" value="Genomic_DNA"/>
</dbReference>
<dbReference type="RefSeq" id="WP_015903371.1">
    <property type="nucleotide sequence ID" value="NC_012108.1"/>
</dbReference>
<dbReference type="OrthoDB" id="9816099at2"/>
<dbReference type="InterPro" id="IPR001932">
    <property type="entry name" value="PPM-type_phosphatase-like_dom"/>
</dbReference>
<keyword evidence="3" id="KW-1185">Reference proteome</keyword>
<protein>
    <recommendedName>
        <fullName evidence="1">PPM-type phosphatase domain-containing protein</fullName>
    </recommendedName>
</protein>
<dbReference type="InterPro" id="IPR036457">
    <property type="entry name" value="PPM-type-like_dom_sf"/>
</dbReference>
<dbReference type="Proteomes" id="UP000000442">
    <property type="component" value="Chromosome"/>
</dbReference>
<dbReference type="AlphaFoldDB" id="C0Q9M0"/>
<dbReference type="eggNOG" id="COG0631">
    <property type="taxonomic scope" value="Bacteria"/>
</dbReference>
<dbReference type="KEGG" id="dat:HRM2_14750"/>
<accession>C0Q9M0</accession>
<evidence type="ECO:0000313" key="2">
    <source>
        <dbReference type="EMBL" id="ACN14584.1"/>
    </source>
</evidence>